<dbReference type="RefSeq" id="WP_141616024.1">
    <property type="nucleotide sequence ID" value="NZ_CP041253.1"/>
</dbReference>
<dbReference type="PANTHER" id="PTHR36836">
    <property type="entry name" value="COLANIC ACID BIOSYNTHESIS PROTEIN WCAK"/>
    <property type="match status" value="1"/>
</dbReference>
<proteinExistence type="predicted"/>
<dbReference type="PANTHER" id="PTHR36836:SF1">
    <property type="entry name" value="COLANIC ACID BIOSYNTHESIS PROTEIN WCAK"/>
    <property type="match status" value="1"/>
</dbReference>
<sequence length="374" mass="42814">MEPTVTTYFQGNTQFDNTGDVLINKSLIELFRNYGKIVLNDQKLPDFYKAALELKKEEASSNGKGSFYRQLFGKALSSMFKKSQKVVMVAGPPGHIFGNSREKIKKNLEYSVFLIMLTLMGVRIVRMGFSMGPIGKQQAVSERVRAWFTHHYWVRDSISLSLAHSIGIPKARFFPDLAWTYHANGVDLSKANKDEIIFSFRDSIYKDDAGQRYKDALIERLMYIIDHLKGQYRLKITYQVAGDYDFCKALYEILLEKGYDVSFMEEQITLETAGEAYQNGVAILTNRLHGALLAAKYDVLPLVLTDIDRHLKIKGIYEDAGLSDLLLEAGQSNDALLQKVNMLLHQREEIFRKLDDLEKRYEALTTESMQRALR</sequence>
<dbReference type="Proteomes" id="UP000316614">
    <property type="component" value="Chromosome"/>
</dbReference>
<dbReference type="AlphaFoldDB" id="A0A514CLU9"/>
<name>A0A514CLU9_9BACT</name>
<evidence type="ECO:0000256" key="1">
    <source>
        <dbReference type="SAM" id="Coils"/>
    </source>
</evidence>
<dbReference type="GO" id="GO:0016740">
    <property type="term" value="F:transferase activity"/>
    <property type="evidence" value="ECO:0007669"/>
    <property type="project" value="UniProtKB-KW"/>
</dbReference>
<reference evidence="3 4" key="1">
    <citation type="submission" date="2019-06" db="EMBL/GenBank/DDBJ databases">
        <title>Echinicola alkalisoli sp. nov. isolated from saline soil.</title>
        <authorList>
            <person name="Sun J.-Q."/>
            <person name="Xu L."/>
        </authorList>
    </citation>
    <scope>NUCLEOTIDE SEQUENCE [LARGE SCALE GENOMIC DNA]</scope>
    <source>
        <strain evidence="3 4">LN3S3</strain>
    </source>
</reference>
<dbReference type="OrthoDB" id="1228743at2"/>
<dbReference type="InterPro" id="IPR007345">
    <property type="entry name" value="Polysacch_pyruvyl_Trfase"/>
</dbReference>
<evidence type="ECO:0000259" key="2">
    <source>
        <dbReference type="Pfam" id="PF04230"/>
    </source>
</evidence>
<accession>A0A514CLU9</accession>
<protein>
    <submittedName>
        <fullName evidence="3">Polysaccharide pyruvyl transferase family protein</fullName>
    </submittedName>
</protein>
<keyword evidence="4" id="KW-1185">Reference proteome</keyword>
<evidence type="ECO:0000313" key="4">
    <source>
        <dbReference type="Proteomes" id="UP000316614"/>
    </source>
</evidence>
<evidence type="ECO:0000313" key="3">
    <source>
        <dbReference type="EMBL" id="QDH80803.1"/>
    </source>
</evidence>
<dbReference type="Pfam" id="PF04230">
    <property type="entry name" value="PS_pyruv_trans"/>
    <property type="match status" value="1"/>
</dbReference>
<dbReference type="EMBL" id="CP041253">
    <property type="protein sequence ID" value="QDH80803.1"/>
    <property type="molecule type" value="Genomic_DNA"/>
</dbReference>
<dbReference type="KEGG" id="echi:FKX85_17850"/>
<keyword evidence="1" id="KW-0175">Coiled coil</keyword>
<gene>
    <name evidence="3" type="ORF">FKX85_17850</name>
</gene>
<keyword evidence="3" id="KW-0808">Transferase</keyword>
<feature type="coiled-coil region" evidence="1">
    <location>
        <begin position="340"/>
        <end position="367"/>
    </location>
</feature>
<feature type="domain" description="Polysaccharide pyruvyl transferase" evidence="2">
    <location>
        <begin position="17"/>
        <end position="297"/>
    </location>
</feature>
<organism evidence="3 4">
    <name type="scientific">Echinicola soli</name>
    <dbReference type="NCBI Taxonomy" id="2591634"/>
    <lineage>
        <taxon>Bacteria</taxon>
        <taxon>Pseudomonadati</taxon>
        <taxon>Bacteroidota</taxon>
        <taxon>Cytophagia</taxon>
        <taxon>Cytophagales</taxon>
        <taxon>Cyclobacteriaceae</taxon>
        <taxon>Echinicola</taxon>
    </lineage>
</organism>